<evidence type="ECO:0000259" key="3">
    <source>
        <dbReference type="Pfam" id="PF00535"/>
    </source>
</evidence>
<protein>
    <submittedName>
        <fullName evidence="5">Sugar transferase</fullName>
    </submittedName>
</protein>
<comment type="caution">
    <text evidence="5">The sequence shown here is derived from an EMBL/GenBank/DDBJ whole genome shotgun (WGS) entry which is preliminary data.</text>
</comment>
<gene>
    <name evidence="5" type="ORF">H8S54_05950</name>
</gene>
<dbReference type="InterPro" id="IPR003362">
    <property type="entry name" value="Bact_transf"/>
</dbReference>
<dbReference type="EMBL" id="JACOOT010000014">
    <property type="protein sequence ID" value="MBC5650661.1"/>
    <property type="molecule type" value="Genomic_DNA"/>
</dbReference>
<reference evidence="5 6" key="1">
    <citation type="submission" date="2020-08" db="EMBL/GenBank/DDBJ databases">
        <title>Genome public.</title>
        <authorList>
            <person name="Liu C."/>
            <person name="Sun Q."/>
        </authorList>
    </citation>
    <scope>NUCLEOTIDE SEQUENCE [LARGE SCALE GENOMIC DNA]</scope>
    <source>
        <strain evidence="5 6">BX17</strain>
    </source>
</reference>
<feature type="domain" description="Bacterial sugar transferase" evidence="4">
    <location>
        <begin position="574"/>
        <end position="672"/>
    </location>
</feature>
<feature type="transmembrane region" description="Helical" evidence="2">
    <location>
        <begin position="521"/>
        <end position="542"/>
    </location>
</feature>
<feature type="transmembrane region" description="Helical" evidence="2">
    <location>
        <begin position="339"/>
        <end position="361"/>
    </location>
</feature>
<dbReference type="Pfam" id="PF02397">
    <property type="entry name" value="Bac_transf"/>
    <property type="match status" value="2"/>
</dbReference>
<evidence type="ECO:0000313" key="6">
    <source>
        <dbReference type="Proteomes" id="UP000652847"/>
    </source>
</evidence>
<dbReference type="SUPFAM" id="SSF53448">
    <property type="entry name" value="Nucleotide-diphospho-sugar transferases"/>
    <property type="match status" value="1"/>
</dbReference>
<name>A0A8I0DQM9_9FIRM</name>
<feature type="transmembrane region" description="Helical" evidence="2">
    <location>
        <begin position="268"/>
        <end position="285"/>
    </location>
</feature>
<keyword evidence="2" id="KW-0812">Transmembrane</keyword>
<sequence length="677" mass="79083">MPKISIITPAYNCEKYLPDAVKSVLSQTFTDWELLMIDDCSKDNTYRYMKKLAEKDKRIRIFQNKVNSGSAATRNYGVRLARGEWIAFLDGDDLWREDKLEKQLAVIERNPEAEFLFTGSAFIEDDGMTIAHVLHVPEHVSRRKLLGQNVISCSSVLIRRELMLEFPMPEEEGIHEDFATWLAILEKVPRAYGVDEPLLIYRKALASKSGKKGKSAQMNWQTYIKAGVPLKQRIFCMASYTFHGLCKYSLLWWRSYRLMMGKERFKKLFLMLMTALLLFLWTWTFSRAWFEQYNFKRIIGRRYYFWGYVALLSLYLALNMLVGKVFSAFRVIHQQYVEVILSHAYTAVLVNGGTYLELALIGRWKFMEHITPMLAVALLNFLIGIVWSVVVRWLYGNIYPAHEVLLIYGKQSTAPLEAELQRRSGRYHLGARISLEEGREQIAREIMRHESVMLGDMSAEDREFYIRFCYENKKRCYCQTSLSDIMLMSSEKVSLSDMTLQLFRNCGLTVEQRMAKRIFDICFSVFVMVLLSWLYLLIAFYIKVVRRNPVLIKRECLTKDGKHFSQYKFNGRHLLITTHLDELPQFFNILRGDMSVVGPYPETVENAVKYGKNHPEYSYRLSVKAGLTGYAKVHSKYSSSRSNRLKMDFYYIQNYSFAMDLGILAATLKVLFEPKRK</sequence>
<evidence type="ECO:0000259" key="4">
    <source>
        <dbReference type="Pfam" id="PF02397"/>
    </source>
</evidence>
<evidence type="ECO:0000256" key="1">
    <source>
        <dbReference type="ARBA" id="ARBA00006464"/>
    </source>
</evidence>
<dbReference type="InterPro" id="IPR001173">
    <property type="entry name" value="Glyco_trans_2-like"/>
</dbReference>
<dbReference type="PANTHER" id="PTHR30576">
    <property type="entry name" value="COLANIC BIOSYNTHESIS UDP-GLUCOSE LIPID CARRIER TRANSFERASE"/>
    <property type="match status" value="1"/>
</dbReference>
<accession>A0A8I0DQM9</accession>
<keyword evidence="5" id="KW-0808">Transferase</keyword>
<keyword evidence="2" id="KW-0472">Membrane</keyword>
<dbReference type="GO" id="GO:0016780">
    <property type="term" value="F:phosphotransferase activity, for other substituted phosphate groups"/>
    <property type="evidence" value="ECO:0007669"/>
    <property type="project" value="TreeGrafter"/>
</dbReference>
<dbReference type="Gene3D" id="3.90.550.10">
    <property type="entry name" value="Spore Coat Polysaccharide Biosynthesis Protein SpsA, Chain A"/>
    <property type="match status" value="1"/>
</dbReference>
<feature type="transmembrane region" description="Helical" evidence="2">
    <location>
        <begin position="373"/>
        <end position="395"/>
    </location>
</feature>
<proteinExistence type="inferred from homology"/>
<dbReference type="PANTHER" id="PTHR30576:SF0">
    <property type="entry name" value="UNDECAPRENYL-PHOSPHATE N-ACETYLGALACTOSAMINYL 1-PHOSPHATE TRANSFERASE-RELATED"/>
    <property type="match status" value="1"/>
</dbReference>
<evidence type="ECO:0000313" key="5">
    <source>
        <dbReference type="EMBL" id="MBC5650661.1"/>
    </source>
</evidence>
<dbReference type="AlphaFoldDB" id="A0A8I0DQM9"/>
<dbReference type="RefSeq" id="WP_186901082.1">
    <property type="nucleotide sequence ID" value="NZ_JACOOT010000014.1"/>
</dbReference>
<keyword evidence="2" id="KW-1133">Transmembrane helix</keyword>
<dbReference type="Pfam" id="PF00535">
    <property type="entry name" value="Glycos_transf_2"/>
    <property type="match status" value="1"/>
</dbReference>
<feature type="domain" description="Bacterial sugar transferase" evidence="4">
    <location>
        <begin position="516"/>
        <end position="570"/>
    </location>
</feature>
<keyword evidence="6" id="KW-1185">Reference proteome</keyword>
<dbReference type="Proteomes" id="UP000652847">
    <property type="component" value="Unassembled WGS sequence"/>
</dbReference>
<organism evidence="5 6">
    <name type="scientific">Blautia segnis</name>
    <dbReference type="NCBI Taxonomy" id="2763030"/>
    <lineage>
        <taxon>Bacteria</taxon>
        <taxon>Bacillati</taxon>
        <taxon>Bacillota</taxon>
        <taxon>Clostridia</taxon>
        <taxon>Lachnospirales</taxon>
        <taxon>Lachnospiraceae</taxon>
        <taxon>Blautia</taxon>
    </lineage>
</organism>
<dbReference type="InterPro" id="IPR029044">
    <property type="entry name" value="Nucleotide-diphossugar_trans"/>
</dbReference>
<feature type="domain" description="Glycosyltransferase 2-like" evidence="3">
    <location>
        <begin position="5"/>
        <end position="130"/>
    </location>
</feature>
<evidence type="ECO:0000256" key="2">
    <source>
        <dbReference type="SAM" id="Phobius"/>
    </source>
</evidence>
<comment type="similarity">
    <text evidence="1">Belongs to the bacterial sugar transferase family.</text>
</comment>
<dbReference type="CDD" id="cd00761">
    <property type="entry name" value="Glyco_tranf_GTA_type"/>
    <property type="match status" value="1"/>
</dbReference>
<feature type="transmembrane region" description="Helical" evidence="2">
    <location>
        <begin position="305"/>
        <end position="327"/>
    </location>
</feature>